<evidence type="ECO:0000256" key="9">
    <source>
        <dbReference type="ARBA" id="ARBA00029962"/>
    </source>
</evidence>
<evidence type="ECO:0000256" key="7">
    <source>
        <dbReference type="ARBA" id="ARBA00022777"/>
    </source>
</evidence>
<evidence type="ECO:0000256" key="10">
    <source>
        <dbReference type="ARBA" id="ARBA00048743"/>
    </source>
</evidence>
<keyword evidence="6 12" id="KW-0547">Nucleotide-binding</keyword>
<feature type="domain" description="Thymidylate kinase-like" evidence="13">
    <location>
        <begin position="10"/>
        <end position="201"/>
    </location>
</feature>
<evidence type="ECO:0000256" key="3">
    <source>
        <dbReference type="ARBA" id="ARBA00017144"/>
    </source>
</evidence>
<dbReference type="SUPFAM" id="SSF52540">
    <property type="entry name" value="P-loop containing nucleoside triphosphate hydrolases"/>
    <property type="match status" value="1"/>
</dbReference>
<evidence type="ECO:0000256" key="5">
    <source>
        <dbReference type="ARBA" id="ARBA00022727"/>
    </source>
</evidence>
<dbReference type="EMBL" id="UHJL01000002">
    <property type="protein sequence ID" value="SUQ24630.1"/>
    <property type="molecule type" value="Genomic_DNA"/>
</dbReference>
<comment type="similarity">
    <text evidence="1 12">Belongs to the thymidylate kinase family.</text>
</comment>
<feature type="binding site" evidence="12">
    <location>
        <begin position="12"/>
        <end position="19"/>
    </location>
    <ligand>
        <name>ATP</name>
        <dbReference type="ChEBI" id="CHEBI:30616"/>
    </ligand>
</feature>
<dbReference type="InterPro" id="IPR039430">
    <property type="entry name" value="Thymidylate_kin-like_dom"/>
</dbReference>
<accession>A0A380S742</accession>
<evidence type="ECO:0000313" key="15">
    <source>
        <dbReference type="Proteomes" id="UP000255423"/>
    </source>
</evidence>
<dbReference type="CDD" id="cd01672">
    <property type="entry name" value="TMPK"/>
    <property type="match status" value="1"/>
</dbReference>
<evidence type="ECO:0000256" key="12">
    <source>
        <dbReference type="HAMAP-Rule" id="MF_00165"/>
    </source>
</evidence>
<dbReference type="PANTHER" id="PTHR10344">
    <property type="entry name" value="THYMIDYLATE KINASE"/>
    <property type="match status" value="1"/>
</dbReference>
<comment type="function">
    <text evidence="11 12">Phosphorylation of dTMP to form dTDP in both de novo and salvage pathways of dTTP synthesis.</text>
</comment>
<evidence type="ECO:0000259" key="13">
    <source>
        <dbReference type="Pfam" id="PF02223"/>
    </source>
</evidence>
<name>A0A380S742_FIBSU</name>
<protein>
    <recommendedName>
        <fullName evidence="3 12">Thymidylate kinase</fullName>
        <ecNumber evidence="2 12">2.7.4.9</ecNumber>
    </recommendedName>
    <alternativeName>
        <fullName evidence="9 12">dTMP kinase</fullName>
    </alternativeName>
</protein>
<comment type="catalytic activity">
    <reaction evidence="10 12">
        <text>dTMP + ATP = dTDP + ADP</text>
        <dbReference type="Rhea" id="RHEA:13517"/>
        <dbReference type="ChEBI" id="CHEBI:30616"/>
        <dbReference type="ChEBI" id="CHEBI:58369"/>
        <dbReference type="ChEBI" id="CHEBI:63528"/>
        <dbReference type="ChEBI" id="CHEBI:456216"/>
        <dbReference type="EC" id="2.7.4.9"/>
    </reaction>
</comment>
<organism evidence="14 15">
    <name type="scientific">Fibrobacter succinogenes</name>
    <name type="common">Bacteroides succinogenes</name>
    <dbReference type="NCBI Taxonomy" id="833"/>
    <lineage>
        <taxon>Bacteria</taxon>
        <taxon>Pseudomonadati</taxon>
        <taxon>Fibrobacterota</taxon>
        <taxon>Fibrobacteria</taxon>
        <taxon>Fibrobacterales</taxon>
        <taxon>Fibrobacteraceae</taxon>
        <taxon>Fibrobacter</taxon>
    </lineage>
</organism>
<dbReference type="Gene3D" id="3.40.50.300">
    <property type="entry name" value="P-loop containing nucleotide triphosphate hydrolases"/>
    <property type="match status" value="1"/>
</dbReference>
<dbReference type="AlphaFoldDB" id="A0A380S742"/>
<dbReference type="GO" id="GO:0006235">
    <property type="term" value="P:dTTP biosynthetic process"/>
    <property type="evidence" value="ECO:0007669"/>
    <property type="project" value="UniProtKB-UniRule"/>
</dbReference>
<dbReference type="GO" id="GO:0004798">
    <property type="term" value="F:dTMP kinase activity"/>
    <property type="evidence" value="ECO:0007669"/>
    <property type="project" value="UniProtKB-UniRule"/>
</dbReference>
<evidence type="ECO:0000256" key="1">
    <source>
        <dbReference type="ARBA" id="ARBA00009776"/>
    </source>
</evidence>
<dbReference type="Proteomes" id="UP000255423">
    <property type="component" value="Unassembled WGS sequence"/>
</dbReference>
<evidence type="ECO:0000313" key="14">
    <source>
        <dbReference type="EMBL" id="SUQ24630.1"/>
    </source>
</evidence>
<keyword evidence="4 12" id="KW-0808">Transferase</keyword>
<reference evidence="14 15" key="1">
    <citation type="submission" date="2017-08" db="EMBL/GenBank/DDBJ databases">
        <authorList>
            <person name="de Groot N.N."/>
        </authorList>
    </citation>
    <scope>NUCLEOTIDE SEQUENCE [LARGE SCALE GENOMIC DNA]</scope>
    <source>
        <strain evidence="14 15">HM2</strain>
    </source>
</reference>
<evidence type="ECO:0000256" key="2">
    <source>
        <dbReference type="ARBA" id="ARBA00012980"/>
    </source>
</evidence>
<proteinExistence type="inferred from homology"/>
<dbReference type="PANTHER" id="PTHR10344:SF4">
    <property type="entry name" value="UMP-CMP KINASE 2, MITOCHONDRIAL"/>
    <property type="match status" value="1"/>
</dbReference>
<keyword evidence="7 12" id="KW-0418">Kinase</keyword>
<dbReference type="InterPro" id="IPR018094">
    <property type="entry name" value="Thymidylate_kinase"/>
</dbReference>
<dbReference type="NCBIfam" id="TIGR00041">
    <property type="entry name" value="DTMP_kinase"/>
    <property type="match status" value="1"/>
</dbReference>
<evidence type="ECO:0000256" key="4">
    <source>
        <dbReference type="ARBA" id="ARBA00022679"/>
    </source>
</evidence>
<evidence type="ECO:0000256" key="8">
    <source>
        <dbReference type="ARBA" id="ARBA00022840"/>
    </source>
</evidence>
<sequence length="210" mass="23222">MKTAKKFFSLEGIDGSGKSTQIDMLVRVLESEGHKVVRLREPGGAKISERIRELLLDPAFKGIMADDTELLLYNAARAQVIHEIIQPALDAGNIVIADRFAWSTFAYQGYARGLGADKVQRLTELTCGGCFPELTVVLDLTVESSRKRMAIRGGAPDRLESEKAEFFERVREGYLAAGRDYSDCVSVVDADRTSDEVHQDVLSLIKAKLK</sequence>
<dbReference type="EC" id="2.7.4.9" evidence="2 12"/>
<gene>
    <name evidence="12" type="primary">tmk</name>
    <name evidence="14" type="ORF">SAMN05661053_2038</name>
</gene>
<dbReference type="RefSeq" id="WP_109573047.1">
    <property type="nucleotide sequence ID" value="NZ_UHJL01000002.1"/>
</dbReference>
<dbReference type="InterPro" id="IPR027417">
    <property type="entry name" value="P-loop_NTPase"/>
</dbReference>
<dbReference type="HAMAP" id="MF_00165">
    <property type="entry name" value="Thymidylate_kinase"/>
    <property type="match status" value="1"/>
</dbReference>
<dbReference type="FunFam" id="3.40.50.300:FF:000225">
    <property type="entry name" value="Thymidylate kinase"/>
    <property type="match status" value="1"/>
</dbReference>
<dbReference type="GO" id="GO:0006227">
    <property type="term" value="P:dUDP biosynthetic process"/>
    <property type="evidence" value="ECO:0007669"/>
    <property type="project" value="TreeGrafter"/>
</dbReference>
<dbReference type="GO" id="GO:0006233">
    <property type="term" value="P:dTDP biosynthetic process"/>
    <property type="evidence" value="ECO:0007669"/>
    <property type="project" value="InterPro"/>
</dbReference>
<evidence type="ECO:0000256" key="11">
    <source>
        <dbReference type="ARBA" id="ARBA00057735"/>
    </source>
</evidence>
<dbReference type="Pfam" id="PF02223">
    <property type="entry name" value="Thymidylate_kin"/>
    <property type="match status" value="1"/>
</dbReference>
<dbReference type="GO" id="GO:0005829">
    <property type="term" value="C:cytosol"/>
    <property type="evidence" value="ECO:0007669"/>
    <property type="project" value="TreeGrafter"/>
</dbReference>
<keyword evidence="5 12" id="KW-0545">Nucleotide biosynthesis</keyword>
<keyword evidence="8 12" id="KW-0067">ATP-binding</keyword>
<dbReference type="GO" id="GO:0005524">
    <property type="term" value="F:ATP binding"/>
    <property type="evidence" value="ECO:0007669"/>
    <property type="project" value="UniProtKB-UniRule"/>
</dbReference>
<evidence type="ECO:0000256" key="6">
    <source>
        <dbReference type="ARBA" id="ARBA00022741"/>
    </source>
</evidence>